<evidence type="ECO:0000256" key="1">
    <source>
        <dbReference type="SAM" id="Phobius"/>
    </source>
</evidence>
<evidence type="ECO:0000259" key="2">
    <source>
        <dbReference type="SMART" id="SM01008"/>
    </source>
</evidence>
<dbReference type="PROSITE" id="PS51318">
    <property type="entry name" value="TAT"/>
    <property type="match status" value="1"/>
</dbReference>
<dbReference type="InterPro" id="IPR000674">
    <property type="entry name" value="Ald_Oxase/Xan_DH_a/b"/>
</dbReference>
<comment type="caution">
    <text evidence="3">The sequence shown here is derived from an EMBL/GenBank/DDBJ whole genome shotgun (WGS) entry which is preliminary data.</text>
</comment>
<dbReference type="AlphaFoldDB" id="A0A6P0UF38"/>
<dbReference type="PANTHER" id="PTHR47495">
    <property type="entry name" value="ALDEHYDE DEHYDROGENASE"/>
    <property type="match status" value="1"/>
</dbReference>
<dbReference type="Pfam" id="PF20256">
    <property type="entry name" value="MoCoBD_2"/>
    <property type="match status" value="2"/>
</dbReference>
<dbReference type="Proteomes" id="UP000468581">
    <property type="component" value="Unassembled WGS sequence"/>
</dbReference>
<dbReference type="GO" id="GO:0016491">
    <property type="term" value="F:oxidoreductase activity"/>
    <property type="evidence" value="ECO:0007669"/>
    <property type="project" value="InterPro"/>
</dbReference>
<dbReference type="SMART" id="SM01008">
    <property type="entry name" value="Ald_Xan_dh_C"/>
    <property type="match status" value="1"/>
</dbReference>
<dbReference type="Gene3D" id="3.30.365.10">
    <property type="entry name" value="Aldehyde oxidase/xanthine dehydrogenase, molybdopterin binding domain"/>
    <property type="match status" value="4"/>
</dbReference>
<keyword evidence="4" id="KW-1185">Reference proteome</keyword>
<feature type="transmembrane region" description="Helical" evidence="1">
    <location>
        <begin position="19"/>
        <end position="37"/>
    </location>
</feature>
<dbReference type="InterPro" id="IPR012368">
    <property type="entry name" value="OxRdtase_Mopterin-bd_su_IorB"/>
</dbReference>
<dbReference type="InterPro" id="IPR036856">
    <property type="entry name" value="Ald_Oxase/Xan_DH_a/b_sf"/>
</dbReference>
<dbReference type="SUPFAM" id="SSF56003">
    <property type="entry name" value="Molybdenum cofactor-binding domain"/>
    <property type="match status" value="2"/>
</dbReference>
<dbReference type="PIRSF" id="PIRSF036389">
    <property type="entry name" value="IOR_B"/>
    <property type="match status" value="1"/>
</dbReference>
<dbReference type="InterPro" id="IPR006311">
    <property type="entry name" value="TAT_signal"/>
</dbReference>
<proteinExistence type="predicted"/>
<dbReference type="PANTHER" id="PTHR47495:SF2">
    <property type="entry name" value="ALDEHYDE DEHYDROGENASE"/>
    <property type="match status" value="1"/>
</dbReference>
<dbReference type="InterPro" id="IPR008274">
    <property type="entry name" value="AldOxase/xan_DH_MoCoBD1"/>
</dbReference>
<organism evidence="3 4">
    <name type="scientific">Leptobacterium flavescens</name>
    <dbReference type="NCBI Taxonomy" id="472055"/>
    <lineage>
        <taxon>Bacteria</taxon>
        <taxon>Pseudomonadati</taxon>
        <taxon>Bacteroidota</taxon>
        <taxon>Flavobacteriia</taxon>
        <taxon>Flavobacteriales</taxon>
        <taxon>Flavobacteriaceae</taxon>
        <taxon>Leptobacterium</taxon>
    </lineage>
</organism>
<keyword evidence="1" id="KW-0472">Membrane</keyword>
<feature type="domain" description="Aldehyde oxidase/xanthine dehydrogenase a/b hammerhead" evidence="2">
    <location>
        <begin position="220"/>
        <end position="298"/>
    </location>
</feature>
<dbReference type="InterPro" id="IPR046867">
    <property type="entry name" value="AldOxase/xan_DH_MoCoBD2"/>
</dbReference>
<sequence>MSKEETPEKKKKGFSRRKFLKNTGIVIGGGSLLLYFGRHKLRTFAAGFIADMDLPSGVSNFDPDFWFEIMEDNTILFKSPKVEMGQGIFTGFAMLAAEELEVAIEQIKVVPGSSVNSANDMAGTGGSGSTHSLYVSIREVAATMREMLRMAAADYWKVPLEDIRAENGMLLKGSESMSYADIVKNTEQWKTPKTPDLKLASSFKYVGTERKRIDLKPKVMGDAIFAIDTEIPDMLYAVVQYPEYIGGKLKSVDSSEAESTNGVIRVIREDNWVAVVAKNRYAAEMGKKALKLEWDVEKTWQQQDIDELVKVGNGRTVKLQDKGSASSVIKDDDIEVIHQEYRTSLGVHAQLEPNGVIADVKEDKAVIIMGTQAISFVKRAVSKAINMSSGKIEIRNSFLGGGFGRRYFKFNAPEAARISQILGKPVQVFRDRESEFTDGYFRPSSHHELKAVLNDDGTVKAISHTQATGDMGIKLAAGKMGMNIMGADFISAGHGAKFLYDFPNKKAYVEHIDMPIPTGIWRGVGMFPNGFAVETFIDELARKANTDPIEFRLKHLYSDDPIVKRMKNIIEILRDRSGWNTPAPEGVGRGFACGEDRKTVAAAAVEVQKIDGQIRVTKVTHIVDPGLVINPDGVRQQVEGCIMMGISASMYEGTYVKDGQMTATNYHQYPMASLMDTPEIEVIMVEGSAKPSGVGEPPIAPMAPAIGNAIFDLTGERQRKLPFQLT</sequence>
<gene>
    <name evidence="3" type="ORF">GWK08_00230</name>
</gene>
<dbReference type="InterPro" id="IPR037165">
    <property type="entry name" value="AldOxase/xan_DH_Mopterin-bd_sf"/>
</dbReference>
<evidence type="ECO:0000313" key="3">
    <source>
        <dbReference type="EMBL" id="NER11855.1"/>
    </source>
</evidence>
<reference evidence="3 4" key="1">
    <citation type="submission" date="2020-01" db="EMBL/GenBank/DDBJ databases">
        <title>Leptobacterium flavescens.</title>
        <authorList>
            <person name="Wang G."/>
        </authorList>
    </citation>
    <scope>NUCLEOTIDE SEQUENCE [LARGE SCALE GENOMIC DNA]</scope>
    <source>
        <strain evidence="3 4">KCTC 22160</strain>
    </source>
</reference>
<dbReference type="Gene3D" id="3.90.1170.50">
    <property type="entry name" value="Aldehyde oxidase/xanthine dehydrogenase, a/b hammerhead"/>
    <property type="match status" value="1"/>
</dbReference>
<dbReference type="Pfam" id="PF02738">
    <property type="entry name" value="MoCoBD_1"/>
    <property type="match status" value="1"/>
</dbReference>
<accession>A0A6P0UF38</accession>
<name>A0A6P0UF38_9FLAO</name>
<keyword evidence="1" id="KW-1133">Transmembrane helix</keyword>
<protein>
    <submittedName>
        <fullName evidence="3">Molybdopterin-dependent oxidoreductase</fullName>
    </submittedName>
</protein>
<dbReference type="RefSeq" id="WP_163604890.1">
    <property type="nucleotide sequence ID" value="NZ_JAABOO010000001.1"/>
</dbReference>
<dbReference type="SUPFAM" id="SSF54665">
    <property type="entry name" value="CO dehydrogenase molybdoprotein N-domain-like"/>
    <property type="match status" value="1"/>
</dbReference>
<dbReference type="EMBL" id="JAABOO010000001">
    <property type="protein sequence ID" value="NER11855.1"/>
    <property type="molecule type" value="Genomic_DNA"/>
</dbReference>
<keyword evidence="1" id="KW-0812">Transmembrane</keyword>
<dbReference type="InterPro" id="IPR052516">
    <property type="entry name" value="N-heterocyclic_Hydroxylase"/>
</dbReference>
<evidence type="ECO:0000313" key="4">
    <source>
        <dbReference type="Proteomes" id="UP000468581"/>
    </source>
</evidence>